<proteinExistence type="predicted"/>
<dbReference type="PANTHER" id="PTHR11040:SF70">
    <property type="entry name" value="OS05G0316100 PROTEIN"/>
    <property type="match status" value="1"/>
</dbReference>
<dbReference type="KEGG" id="tpe:Tpen_1779"/>
<dbReference type="STRING" id="368408.Tpen_1779"/>
<evidence type="ECO:0000256" key="4">
    <source>
        <dbReference type="ARBA" id="ARBA00023136"/>
    </source>
</evidence>
<dbReference type="OrthoDB" id="11839at2157"/>
<dbReference type="eggNOG" id="arCOG00576">
    <property type="taxonomic scope" value="Archaea"/>
</dbReference>
<evidence type="ECO:0000256" key="2">
    <source>
        <dbReference type="ARBA" id="ARBA00022692"/>
    </source>
</evidence>
<accession>A1S144</accession>
<evidence type="ECO:0000256" key="3">
    <source>
        <dbReference type="ARBA" id="ARBA00022989"/>
    </source>
</evidence>
<organism evidence="5 6">
    <name type="scientific">Thermofilum pendens (strain DSM 2475 / Hrk 5)</name>
    <dbReference type="NCBI Taxonomy" id="368408"/>
    <lineage>
        <taxon>Archaea</taxon>
        <taxon>Thermoproteota</taxon>
        <taxon>Thermoprotei</taxon>
        <taxon>Thermofilales</taxon>
        <taxon>Thermofilaceae</taxon>
        <taxon>Thermofilum</taxon>
    </lineage>
</organism>
<evidence type="ECO:0000313" key="6">
    <source>
        <dbReference type="Proteomes" id="UP000000641"/>
    </source>
</evidence>
<protein>
    <submittedName>
        <fullName evidence="5">Zinc/iron permease</fullName>
    </submittedName>
</protein>
<dbReference type="InterPro" id="IPR003689">
    <property type="entry name" value="ZIP"/>
</dbReference>
<keyword evidence="2" id="KW-0812">Transmembrane</keyword>
<dbReference type="Pfam" id="PF02535">
    <property type="entry name" value="Zip"/>
    <property type="match status" value="1"/>
</dbReference>
<dbReference type="EMBL" id="CP000505">
    <property type="protein sequence ID" value="ABL79174.1"/>
    <property type="molecule type" value="Genomic_DNA"/>
</dbReference>
<keyword evidence="3" id="KW-1133">Transmembrane helix</keyword>
<dbReference type="AlphaFoldDB" id="A1S144"/>
<dbReference type="PANTHER" id="PTHR11040">
    <property type="entry name" value="ZINC/IRON TRANSPORTER"/>
    <property type="match status" value="1"/>
</dbReference>
<keyword evidence="4" id="KW-0472">Membrane</keyword>
<dbReference type="RefSeq" id="WP_011753439.1">
    <property type="nucleotide sequence ID" value="NC_008698.1"/>
</dbReference>
<keyword evidence="6" id="KW-1185">Reference proteome</keyword>
<dbReference type="GeneID" id="4601923"/>
<name>A1S144_THEPD</name>
<dbReference type="GO" id="GO:0016020">
    <property type="term" value="C:membrane"/>
    <property type="evidence" value="ECO:0007669"/>
    <property type="project" value="UniProtKB-SubCell"/>
</dbReference>
<reference evidence="6" key="1">
    <citation type="journal article" date="2008" name="J. Bacteriol.">
        <title>Genome sequence of Thermofilum pendens reveals an exceptional loss of biosynthetic pathways without genome reduction.</title>
        <authorList>
            <person name="Anderson I."/>
            <person name="Rodriguez J."/>
            <person name="Susanti D."/>
            <person name="Porat I."/>
            <person name="Reich C."/>
            <person name="Ulrich L.E."/>
            <person name="Elkins J.G."/>
            <person name="Mavromatis K."/>
            <person name="Lykidis A."/>
            <person name="Kim E."/>
            <person name="Thompson L.S."/>
            <person name="Nolan M."/>
            <person name="Land M."/>
            <person name="Copeland A."/>
            <person name="Lapidus A."/>
            <person name="Lucas S."/>
            <person name="Detter C."/>
            <person name="Zhulin I.B."/>
            <person name="Olsen G.J."/>
            <person name="Whitman W."/>
            <person name="Mukhopadhyay B."/>
            <person name="Bristow J."/>
            <person name="Kyrpides N."/>
        </authorList>
    </citation>
    <scope>NUCLEOTIDE SEQUENCE [LARGE SCALE GENOMIC DNA]</scope>
    <source>
        <strain evidence="6">DSM 2475 / Hrk 5</strain>
    </source>
</reference>
<comment type="subcellular location">
    <subcellularLocation>
        <location evidence="1">Membrane</location>
        <topology evidence="1">Multi-pass membrane protein</topology>
    </subcellularLocation>
</comment>
<dbReference type="HOGENOM" id="CLU_015114_1_3_2"/>
<dbReference type="Proteomes" id="UP000000641">
    <property type="component" value="Chromosome"/>
</dbReference>
<evidence type="ECO:0000313" key="5">
    <source>
        <dbReference type="EMBL" id="ABL79174.1"/>
    </source>
</evidence>
<sequence length="258" mass="27133">MLREVGLALPGDPVLASLAMGLFVAFTTSLGAVPVLFGKKAWRHFTLALSFSAGVMLVSSFTSLILPALEATRSFALVSSGILLGVLAIMAVDRLVPHEHLLKGYEGPPEGRRLLKKSWLIALAVIIHNIPEGLAVGTSIAYSVPLGVATGLAIGLQDIPEGFAVAFPMAQVAGPRKGLAYGVLSGLSETLMAVLGAYFFTVFSALLPIGMSFSGGAMLYVTVKEVVPEIYREQSGEYAATAGFLLGFLLMLFLDSML</sequence>
<dbReference type="EnsemblBacteria" id="ABL79174">
    <property type="protein sequence ID" value="ABL79174"/>
    <property type="gene ID" value="Tpen_1779"/>
</dbReference>
<dbReference type="GO" id="GO:0005385">
    <property type="term" value="F:zinc ion transmembrane transporter activity"/>
    <property type="evidence" value="ECO:0007669"/>
    <property type="project" value="TreeGrafter"/>
</dbReference>
<evidence type="ECO:0000256" key="1">
    <source>
        <dbReference type="ARBA" id="ARBA00004141"/>
    </source>
</evidence>
<gene>
    <name evidence="5" type="ordered locus">Tpen_1779</name>
</gene>